<evidence type="ECO:0000256" key="7">
    <source>
        <dbReference type="ARBA" id="ARBA00035120"/>
    </source>
</evidence>
<name>R7WMP1_9NOCA</name>
<feature type="transmembrane region" description="Helical" evidence="10">
    <location>
        <begin position="60"/>
        <end position="79"/>
    </location>
</feature>
<dbReference type="AlphaFoldDB" id="R7WMP1"/>
<keyword evidence="10" id="KW-0813">Transport</keyword>
<dbReference type="GO" id="GO:0046872">
    <property type="term" value="F:metal ion binding"/>
    <property type="evidence" value="ECO:0007669"/>
    <property type="project" value="UniProtKB-KW"/>
</dbReference>
<sequence length="120" mass="12422">MITVLGVALFGALGAVCRSVVDGVIAARTKVGFPWATFAINVSGSLLLGVLTAMTLEGDIAHTWLTLLGVGFCGGYTTFSTASFETVRLMQRRRFGLAVMYACGSVGVTIAVAALGFVLV</sequence>
<dbReference type="GO" id="GO:0062054">
    <property type="term" value="F:fluoride channel activity"/>
    <property type="evidence" value="ECO:0007669"/>
    <property type="project" value="UniProtKB-UniRule"/>
</dbReference>
<keyword evidence="10" id="KW-0406">Ion transport</keyword>
<dbReference type="GO" id="GO:0005886">
    <property type="term" value="C:plasma membrane"/>
    <property type="evidence" value="ECO:0007669"/>
    <property type="project" value="UniProtKB-SubCell"/>
</dbReference>
<dbReference type="RefSeq" id="WP_010838156.1">
    <property type="nucleotide sequence ID" value="NZ_APMY01000064.1"/>
</dbReference>
<evidence type="ECO:0000256" key="2">
    <source>
        <dbReference type="ARBA" id="ARBA00022475"/>
    </source>
</evidence>
<dbReference type="HAMAP" id="MF_00454">
    <property type="entry name" value="FluC"/>
    <property type="match status" value="1"/>
</dbReference>
<comment type="catalytic activity">
    <reaction evidence="8">
        <text>fluoride(in) = fluoride(out)</text>
        <dbReference type="Rhea" id="RHEA:76159"/>
        <dbReference type="ChEBI" id="CHEBI:17051"/>
    </reaction>
    <physiologicalReaction direction="left-to-right" evidence="8">
        <dbReference type="Rhea" id="RHEA:76160"/>
    </physiologicalReaction>
</comment>
<reference evidence="11 12" key="1">
    <citation type="journal article" date="2013" name="Genome Announc.">
        <title>Draft Genome Sequence of Rhodococcus rhodnii Strain LMG5362, a Symbiont of Rhodnius prolixus (Hemiptera, Reduviidae, Triatominae), the Principle Vector of Trypanosoma cruzi.</title>
        <authorList>
            <person name="Pachebat J.A."/>
            <person name="van Keulen G."/>
            <person name="Whitten M.M."/>
            <person name="Girdwood S."/>
            <person name="Del Sol R."/>
            <person name="Dyson P.J."/>
            <person name="Facey P.D."/>
        </authorList>
    </citation>
    <scope>NUCLEOTIDE SEQUENCE [LARGE SCALE GENOMIC DNA]</scope>
    <source>
        <strain evidence="11 12">LMG 5362</strain>
    </source>
</reference>
<accession>R7WMP1</accession>
<comment type="function">
    <text evidence="9 10">Fluoride-specific ion channel. Important for reducing fluoride concentration in the cell, thus reducing its toxicity.</text>
</comment>
<keyword evidence="10" id="KW-0915">Sodium</keyword>
<keyword evidence="3 10" id="KW-0812">Transmembrane</keyword>
<keyword evidence="4 10" id="KW-1133">Transmembrane helix</keyword>
<protein>
    <recommendedName>
        <fullName evidence="10">Fluoride-specific ion channel FluC</fullName>
    </recommendedName>
</protein>
<keyword evidence="2 10" id="KW-1003">Cell membrane</keyword>
<dbReference type="InterPro" id="IPR003691">
    <property type="entry name" value="FluC"/>
</dbReference>
<evidence type="ECO:0000256" key="4">
    <source>
        <dbReference type="ARBA" id="ARBA00022989"/>
    </source>
</evidence>
<evidence type="ECO:0000256" key="10">
    <source>
        <dbReference type="HAMAP-Rule" id="MF_00454"/>
    </source>
</evidence>
<evidence type="ECO:0000313" key="11">
    <source>
        <dbReference type="EMBL" id="EOM76555.1"/>
    </source>
</evidence>
<dbReference type="PANTHER" id="PTHR28259">
    <property type="entry name" value="FLUORIDE EXPORT PROTEIN 1-RELATED"/>
    <property type="match status" value="1"/>
</dbReference>
<comment type="subcellular location">
    <subcellularLocation>
        <location evidence="1 10">Cell membrane</location>
        <topology evidence="1 10">Multi-pass membrane protein</topology>
    </subcellularLocation>
</comment>
<organism evidence="11 12">
    <name type="scientific">Rhodococcus rhodnii LMG 5362</name>
    <dbReference type="NCBI Taxonomy" id="1273125"/>
    <lineage>
        <taxon>Bacteria</taxon>
        <taxon>Bacillati</taxon>
        <taxon>Actinomycetota</taxon>
        <taxon>Actinomycetes</taxon>
        <taxon>Mycobacteriales</taxon>
        <taxon>Nocardiaceae</taxon>
        <taxon>Rhodococcus</taxon>
    </lineage>
</organism>
<dbReference type="PANTHER" id="PTHR28259:SF1">
    <property type="entry name" value="FLUORIDE EXPORT PROTEIN 1-RELATED"/>
    <property type="match status" value="1"/>
</dbReference>
<dbReference type="eggNOG" id="COG0239">
    <property type="taxonomic scope" value="Bacteria"/>
</dbReference>
<dbReference type="GO" id="GO:0140114">
    <property type="term" value="P:cellular detoxification of fluoride"/>
    <property type="evidence" value="ECO:0007669"/>
    <property type="project" value="UniProtKB-UniRule"/>
</dbReference>
<evidence type="ECO:0000256" key="9">
    <source>
        <dbReference type="ARBA" id="ARBA00049940"/>
    </source>
</evidence>
<comment type="caution">
    <text evidence="11">The sequence shown here is derived from an EMBL/GenBank/DDBJ whole genome shotgun (WGS) entry which is preliminary data.</text>
</comment>
<feature type="binding site" evidence="10">
    <location>
        <position position="77"/>
    </location>
    <ligand>
        <name>Na(+)</name>
        <dbReference type="ChEBI" id="CHEBI:29101"/>
        <note>structural</note>
    </ligand>
</feature>
<dbReference type="EMBL" id="APMY01000064">
    <property type="protein sequence ID" value="EOM76555.1"/>
    <property type="molecule type" value="Genomic_DNA"/>
</dbReference>
<feature type="binding site" evidence="10">
    <location>
        <position position="74"/>
    </location>
    <ligand>
        <name>Na(+)</name>
        <dbReference type="ChEBI" id="CHEBI:29101"/>
        <note>structural</note>
    </ligand>
</feature>
<keyword evidence="12" id="KW-1185">Reference proteome</keyword>
<dbReference type="Proteomes" id="UP000013525">
    <property type="component" value="Unassembled WGS sequence"/>
</dbReference>
<evidence type="ECO:0000256" key="5">
    <source>
        <dbReference type="ARBA" id="ARBA00023136"/>
    </source>
</evidence>
<evidence type="ECO:0000256" key="6">
    <source>
        <dbReference type="ARBA" id="ARBA00023303"/>
    </source>
</evidence>
<dbReference type="Pfam" id="PF02537">
    <property type="entry name" value="CRCB"/>
    <property type="match status" value="1"/>
</dbReference>
<keyword evidence="5 10" id="KW-0472">Membrane</keyword>
<keyword evidence="10" id="KW-0479">Metal-binding</keyword>
<comment type="similarity">
    <text evidence="7 10">Belongs to the fluoride channel Fluc/FEX (TC 1.A.43) family.</text>
</comment>
<evidence type="ECO:0000313" key="12">
    <source>
        <dbReference type="Proteomes" id="UP000013525"/>
    </source>
</evidence>
<evidence type="ECO:0000256" key="3">
    <source>
        <dbReference type="ARBA" id="ARBA00022692"/>
    </source>
</evidence>
<dbReference type="PATRIC" id="fig|1273125.3.peg.2020"/>
<evidence type="ECO:0000256" key="8">
    <source>
        <dbReference type="ARBA" id="ARBA00035585"/>
    </source>
</evidence>
<comment type="activity regulation">
    <text evidence="10">Na(+) is not transported, but it plays an essential structural role and its presence is essential for fluoride channel function.</text>
</comment>
<keyword evidence="6 10" id="KW-0407">Ion channel</keyword>
<proteinExistence type="inferred from homology"/>
<evidence type="ECO:0000256" key="1">
    <source>
        <dbReference type="ARBA" id="ARBA00004651"/>
    </source>
</evidence>
<gene>
    <name evidence="10" type="primary">fluC</name>
    <name evidence="10" type="synonym">crcB</name>
    <name evidence="11" type="ORF">Rrhod_2095</name>
</gene>
<dbReference type="NCBIfam" id="TIGR00494">
    <property type="entry name" value="crcB"/>
    <property type="match status" value="1"/>
</dbReference>
<feature type="transmembrane region" description="Helical" evidence="10">
    <location>
        <begin position="33"/>
        <end position="53"/>
    </location>
</feature>
<feature type="transmembrane region" description="Helical" evidence="10">
    <location>
        <begin position="99"/>
        <end position="119"/>
    </location>
</feature>